<dbReference type="FunFam" id="2.40.50.770:FF:000002">
    <property type="entry name" value="recQ-mediated genome instability protein 1"/>
    <property type="match status" value="1"/>
</dbReference>
<feature type="domain" description="RecQ mediated genome instability protein 1 OB-fold" evidence="8">
    <location>
        <begin position="78"/>
        <end position="204"/>
    </location>
</feature>
<dbReference type="Proteomes" id="UP000261540">
    <property type="component" value="Unplaced"/>
</dbReference>
<evidence type="ECO:0000256" key="6">
    <source>
        <dbReference type="ARBA" id="ARBA00024977"/>
    </source>
</evidence>
<evidence type="ECO:0000313" key="12">
    <source>
        <dbReference type="Proteomes" id="UP000261540"/>
    </source>
</evidence>
<evidence type="ECO:0000256" key="1">
    <source>
        <dbReference type="ARBA" id="ARBA00004123"/>
    </source>
</evidence>
<dbReference type="GO" id="GO:0000724">
    <property type="term" value="P:double-strand break repair via homologous recombination"/>
    <property type="evidence" value="ECO:0007669"/>
    <property type="project" value="TreeGrafter"/>
</dbReference>
<evidence type="ECO:0000256" key="3">
    <source>
        <dbReference type="ARBA" id="ARBA00018987"/>
    </source>
</evidence>
<dbReference type="InterPro" id="IPR042470">
    <property type="entry name" value="RMI1_N_C_sf"/>
</dbReference>
<dbReference type="SMART" id="SM01161">
    <property type="entry name" value="DUF1767"/>
    <property type="match status" value="1"/>
</dbReference>
<dbReference type="InterPro" id="IPR044881">
    <property type="entry name" value="RMI1_N_N_sf"/>
</dbReference>
<keyword evidence="5" id="KW-0539">Nucleus</keyword>
<dbReference type="AlphaFoldDB" id="A0A3B3QG64"/>
<dbReference type="GeneTree" id="ENSGT00940000161055"/>
<dbReference type="Pfam" id="PF08585">
    <property type="entry name" value="RMI1_N_C"/>
    <property type="match status" value="1"/>
</dbReference>
<dbReference type="GO" id="GO:0016604">
    <property type="term" value="C:nuclear body"/>
    <property type="evidence" value="ECO:0007669"/>
    <property type="project" value="TreeGrafter"/>
</dbReference>
<feature type="domain" description="RMI1 N-terminal" evidence="10">
    <location>
        <begin position="14"/>
        <end position="63"/>
    </location>
</feature>
<comment type="function">
    <text evidence="6">Essential component of the RMI complex, a complex that plays an important role in the processing of homologous recombination intermediates to limit DNA crossover formation in cells. Promotes TOP3A binding to double Holliday junctions (DHJ) and hence stimulates TOP3A-mediated dissolution. Required for BLM phosphorylation during mitosis. Within the BLM complex, required for BLM and TOP3A stability.</text>
</comment>
<evidence type="ECO:0000256" key="4">
    <source>
        <dbReference type="ARBA" id="ARBA00022705"/>
    </source>
</evidence>
<evidence type="ECO:0000313" key="11">
    <source>
        <dbReference type="Ensembl" id="ENSPKIP00000004764.1"/>
    </source>
</evidence>
<dbReference type="FunFam" id="1.10.8.1020:FF:000001">
    <property type="entry name" value="RecQ-mediated genome instability protein 1"/>
    <property type="match status" value="1"/>
</dbReference>
<proteinExistence type="inferred from homology"/>
<dbReference type="GO" id="GO:0000166">
    <property type="term" value="F:nucleotide binding"/>
    <property type="evidence" value="ECO:0007669"/>
    <property type="project" value="InterPro"/>
</dbReference>
<dbReference type="Gene3D" id="2.40.50.770">
    <property type="entry name" value="RecQ-mediated genome instability protein Rmi1, C-terminal domain"/>
    <property type="match status" value="1"/>
</dbReference>
<feature type="domain" description="RecQ-mediated genome instability protein 1 C-terminal OB-fold" evidence="9">
    <location>
        <begin position="384"/>
        <end position="425"/>
    </location>
</feature>
<comment type="subcellular location">
    <subcellularLocation>
        <location evidence="1">Nucleus</location>
    </subcellularLocation>
</comment>
<keyword evidence="4" id="KW-0235">DNA replication</keyword>
<feature type="domain" description="RecQ-mediated genome instability protein 1 C-terminal OB-fold" evidence="9">
    <location>
        <begin position="427"/>
        <end position="488"/>
    </location>
</feature>
<evidence type="ECO:0000259" key="10">
    <source>
        <dbReference type="Pfam" id="PF21000"/>
    </source>
</evidence>
<dbReference type="Ensembl" id="ENSPKIT00000028752.1">
    <property type="protein sequence ID" value="ENSPKIP00000004764.1"/>
    <property type="gene ID" value="ENSPKIG00000021735.1"/>
</dbReference>
<feature type="region of interest" description="Disordered" evidence="7">
    <location>
        <begin position="214"/>
        <end position="234"/>
    </location>
</feature>
<evidence type="ECO:0000256" key="2">
    <source>
        <dbReference type="ARBA" id="ARBA00006395"/>
    </source>
</evidence>
<dbReference type="GO" id="GO:0031422">
    <property type="term" value="C:RecQ family helicase-topoisomerase III complex"/>
    <property type="evidence" value="ECO:0007669"/>
    <property type="project" value="TreeGrafter"/>
</dbReference>
<dbReference type="Gene3D" id="2.40.50.510">
    <property type="match status" value="1"/>
</dbReference>
<evidence type="ECO:0000259" key="8">
    <source>
        <dbReference type="Pfam" id="PF08585"/>
    </source>
</evidence>
<name>A0A3B3QG64_9TELE</name>
<comment type="similarity">
    <text evidence="2">Belongs to the RMI1 family.</text>
</comment>
<dbReference type="Pfam" id="PF21000">
    <property type="entry name" value="RMI1_N_N"/>
    <property type="match status" value="1"/>
</dbReference>
<dbReference type="PANTHER" id="PTHR14790:SF15">
    <property type="entry name" value="RECQ-MEDIATED GENOME INSTABILITY PROTEIN 1"/>
    <property type="match status" value="1"/>
</dbReference>
<accession>A0A3B3QG64</accession>
<keyword evidence="12" id="KW-1185">Reference proteome</keyword>
<evidence type="ECO:0000259" key="9">
    <source>
        <dbReference type="Pfam" id="PF16099"/>
    </source>
</evidence>
<evidence type="ECO:0000256" key="7">
    <source>
        <dbReference type="SAM" id="MobiDB-lite"/>
    </source>
</evidence>
<sequence>MDTLSMVQRAQAWLKSTWHIQVPFSWLEACVDWIQGESRSSRLSQNEVNQQVLEQWLLTDLRDLSYPTLPDRASVVLKTEVSGFYCLQMDSVLDISQPAYSQLQQWKGKECSNDTVSADTQATQRAWESKPTRMLLLRLTDGVQNLEGMEYQPIPFLNVNLHPGTKILLQGTVACRLGVLLLKPENVKVIGGEVEDLLEQNSQGNVLCRLLHLPGERPQENGEQGVEPRRAEETLSDEELLAGLGEEHQMSVEVTAESGYGSRSRAASGTGHVPSLESYSSHLGVSSVEGSVSGTTVESAADCPQVELLDEDFDIPFEEFDDEPFSDTTFAASTGQACINPASATASTYTSGTPTDRTGEQSNTFTENAFVDWMPHTVDVGLDSPPFTYLSVLRADKTPGVKVVRVKAFIITLLGSLRKSTGKWQSNALKKDPEQRKKVTAGLQYCQKELVDMCCLMTVEYDSVTAKAEVIRVEEASSQDSRALENRVKNRMKS</sequence>
<dbReference type="PANTHER" id="PTHR14790">
    <property type="entry name" value="RECQ-MEDIATED GENOME INSTABILITY PROTEIN 1 RMI1"/>
    <property type="match status" value="1"/>
</dbReference>
<dbReference type="InterPro" id="IPR013894">
    <property type="entry name" value="RMI1_OB"/>
</dbReference>
<evidence type="ECO:0000256" key="5">
    <source>
        <dbReference type="ARBA" id="ARBA00023242"/>
    </source>
</evidence>
<protein>
    <recommendedName>
        <fullName evidence="3">RecQ-mediated genome instability protein 1</fullName>
    </recommendedName>
</protein>
<dbReference type="GO" id="GO:0006260">
    <property type="term" value="P:DNA replication"/>
    <property type="evidence" value="ECO:0007669"/>
    <property type="project" value="UniProtKB-KW"/>
</dbReference>
<reference evidence="11" key="2">
    <citation type="submission" date="2025-09" db="UniProtKB">
        <authorList>
            <consortium name="Ensembl"/>
        </authorList>
    </citation>
    <scope>IDENTIFICATION</scope>
</reference>
<dbReference type="Gene3D" id="1.10.8.1020">
    <property type="entry name" value="RecQ-mediated genome instability protein 1, N-terminal domain"/>
    <property type="match status" value="1"/>
</dbReference>
<organism evidence="11 12">
    <name type="scientific">Paramormyrops kingsleyae</name>
    <dbReference type="NCBI Taxonomy" id="1676925"/>
    <lineage>
        <taxon>Eukaryota</taxon>
        <taxon>Metazoa</taxon>
        <taxon>Chordata</taxon>
        <taxon>Craniata</taxon>
        <taxon>Vertebrata</taxon>
        <taxon>Euteleostomi</taxon>
        <taxon>Actinopterygii</taxon>
        <taxon>Neopterygii</taxon>
        <taxon>Teleostei</taxon>
        <taxon>Osteoglossocephala</taxon>
        <taxon>Osteoglossomorpha</taxon>
        <taxon>Osteoglossiformes</taxon>
        <taxon>Mormyridae</taxon>
        <taxon>Paramormyrops</taxon>
    </lineage>
</organism>
<dbReference type="GO" id="GO:0000712">
    <property type="term" value="P:resolution of meiotic recombination intermediates"/>
    <property type="evidence" value="ECO:0007669"/>
    <property type="project" value="TreeGrafter"/>
</dbReference>
<dbReference type="InterPro" id="IPR032199">
    <property type="entry name" value="RMI1_C"/>
</dbReference>
<dbReference type="STRING" id="1676925.ENSPKIP00000004764"/>
<dbReference type="Pfam" id="PF16099">
    <property type="entry name" value="RMI1_C"/>
    <property type="match status" value="2"/>
</dbReference>
<feature type="compositionally biased region" description="Basic and acidic residues" evidence="7">
    <location>
        <begin position="214"/>
        <end position="233"/>
    </location>
</feature>
<dbReference type="InterPro" id="IPR049363">
    <property type="entry name" value="RMI1_N"/>
</dbReference>
<reference evidence="11" key="1">
    <citation type="submission" date="2025-08" db="UniProtKB">
        <authorList>
            <consortium name="Ensembl"/>
        </authorList>
    </citation>
    <scope>IDENTIFICATION</scope>
</reference>